<keyword evidence="2 10" id="KW-1003">Cell membrane</keyword>
<keyword evidence="9" id="KW-0297">G-protein coupled receptor</keyword>
<feature type="transmembrane region" description="Helical" evidence="10">
    <location>
        <begin position="139"/>
        <end position="157"/>
    </location>
</feature>
<keyword evidence="5 10" id="KW-0552">Olfaction</keyword>
<dbReference type="GO" id="GO:0004930">
    <property type="term" value="F:G protein-coupled receptor activity"/>
    <property type="evidence" value="ECO:0007669"/>
    <property type="project" value="UniProtKB-KW"/>
</dbReference>
<protein>
    <recommendedName>
        <fullName evidence="10">Olfactory receptor</fullName>
    </recommendedName>
</protein>
<evidence type="ECO:0000313" key="13">
    <source>
        <dbReference type="Proteomes" id="UP001066276"/>
    </source>
</evidence>
<comment type="similarity">
    <text evidence="9">Belongs to the G-protein coupled receptor 1 family.</text>
</comment>
<dbReference type="InterPro" id="IPR000276">
    <property type="entry name" value="GPCR_Rhodpsn"/>
</dbReference>
<evidence type="ECO:0000313" key="12">
    <source>
        <dbReference type="EMBL" id="KAJ1079831.1"/>
    </source>
</evidence>
<evidence type="ECO:0000256" key="8">
    <source>
        <dbReference type="ARBA" id="ARBA00023224"/>
    </source>
</evidence>
<evidence type="ECO:0000256" key="5">
    <source>
        <dbReference type="ARBA" id="ARBA00022725"/>
    </source>
</evidence>
<dbReference type="InterPro" id="IPR017452">
    <property type="entry name" value="GPCR_Rhodpsn_7TM"/>
</dbReference>
<comment type="subcellular location">
    <subcellularLocation>
        <location evidence="1 10">Cell membrane</location>
        <topology evidence="1 10">Multi-pass membrane protein</topology>
    </subcellularLocation>
</comment>
<evidence type="ECO:0000256" key="4">
    <source>
        <dbReference type="ARBA" id="ARBA00022692"/>
    </source>
</evidence>
<keyword evidence="9" id="KW-0675">Receptor</keyword>
<feature type="transmembrane region" description="Helical" evidence="10">
    <location>
        <begin position="59"/>
        <end position="77"/>
    </location>
</feature>
<feature type="domain" description="G-protein coupled receptors family 1 profile" evidence="11">
    <location>
        <begin position="40"/>
        <end position="288"/>
    </location>
</feature>
<evidence type="ECO:0000256" key="3">
    <source>
        <dbReference type="ARBA" id="ARBA00022606"/>
    </source>
</evidence>
<dbReference type="Proteomes" id="UP001066276">
    <property type="component" value="Chromosome 12"/>
</dbReference>
<keyword evidence="7 10" id="KW-0472">Membrane</keyword>
<feature type="transmembrane region" description="Helical" evidence="10">
    <location>
        <begin position="97"/>
        <end position="119"/>
    </location>
</feature>
<evidence type="ECO:0000256" key="2">
    <source>
        <dbReference type="ARBA" id="ARBA00022475"/>
    </source>
</evidence>
<name>A0AAV7KLF6_PLEWA</name>
<sequence>MMWNRTATKGFILTGFSFCSDIQVALFAVFLLIYIIALCGNLAVIAVITTTKNLHTPMYFFLCILSSLDIVSVSVTVPRMMKDLWTQQKQISFHGCITQVFVIFSLTASDALLLTVMCYDRFTAICHPLIYTSLMSRQLCLNMICLSLMGGVLFSFVNTFLVSQLPFCGHNRIDNFLCEFPALLKLACGDTLLTEIVIFILAGGAGSMAILTILTSYIYIIRVILNIPSTEGKKKVFSTCSAHLMVVFLFFGTGAATHLTPPSSQEKPDKLASLFYTVFTPTLNPIIYSLRNEDVKQALRKAFNKKRTY</sequence>
<feature type="transmembrane region" description="Helical" evidence="10">
    <location>
        <begin position="271"/>
        <end position="290"/>
    </location>
</feature>
<dbReference type="Gene3D" id="1.20.1070.10">
    <property type="entry name" value="Rhodopsin 7-helix transmembrane proteins"/>
    <property type="match status" value="1"/>
</dbReference>
<dbReference type="InterPro" id="IPR000725">
    <property type="entry name" value="Olfact_rcpt"/>
</dbReference>
<comment type="caution">
    <text evidence="12">The sequence shown here is derived from an EMBL/GenBank/DDBJ whole genome shotgun (WGS) entry which is preliminary data.</text>
</comment>
<dbReference type="Pfam" id="PF13853">
    <property type="entry name" value="7tm_4"/>
    <property type="match status" value="1"/>
</dbReference>
<dbReference type="SUPFAM" id="SSF81321">
    <property type="entry name" value="Family A G protein-coupled receptor-like"/>
    <property type="match status" value="1"/>
</dbReference>
<dbReference type="PANTHER" id="PTHR26453">
    <property type="entry name" value="OLFACTORY RECEPTOR"/>
    <property type="match status" value="1"/>
</dbReference>
<evidence type="ECO:0000259" key="11">
    <source>
        <dbReference type="PROSITE" id="PS50262"/>
    </source>
</evidence>
<dbReference type="PROSITE" id="PS50262">
    <property type="entry name" value="G_PROTEIN_RECEP_F1_2"/>
    <property type="match status" value="1"/>
</dbReference>
<keyword evidence="3 10" id="KW-0716">Sensory transduction</keyword>
<feature type="transmembrane region" description="Helical" evidence="10">
    <location>
        <begin position="24"/>
        <end position="47"/>
    </location>
</feature>
<evidence type="ECO:0000256" key="10">
    <source>
        <dbReference type="RuleBase" id="RU363047"/>
    </source>
</evidence>
<dbReference type="FunFam" id="1.20.1070.10:FF:000001">
    <property type="entry name" value="Olfactory receptor"/>
    <property type="match status" value="1"/>
</dbReference>
<proteinExistence type="inferred from homology"/>
<gene>
    <name evidence="12" type="ORF">NDU88_000064</name>
</gene>
<evidence type="ECO:0000256" key="9">
    <source>
        <dbReference type="RuleBase" id="RU000688"/>
    </source>
</evidence>
<reference evidence="12" key="1">
    <citation type="journal article" date="2022" name="bioRxiv">
        <title>Sequencing and chromosome-scale assembly of the giantPleurodeles waltlgenome.</title>
        <authorList>
            <person name="Brown T."/>
            <person name="Elewa A."/>
            <person name="Iarovenko S."/>
            <person name="Subramanian E."/>
            <person name="Araus A.J."/>
            <person name="Petzold A."/>
            <person name="Susuki M."/>
            <person name="Suzuki K.-i.T."/>
            <person name="Hayashi T."/>
            <person name="Toyoda A."/>
            <person name="Oliveira C."/>
            <person name="Osipova E."/>
            <person name="Leigh N.D."/>
            <person name="Simon A."/>
            <person name="Yun M.H."/>
        </authorList>
    </citation>
    <scope>NUCLEOTIDE SEQUENCE</scope>
    <source>
        <strain evidence="12">20211129_DDA</strain>
        <tissue evidence="12">Liver</tissue>
    </source>
</reference>
<dbReference type="PROSITE" id="PS00237">
    <property type="entry name" value="G_PROTEIN_RECEP_F1_1"/>
    <property type="match status" value="1"/>
</dbReference>
<feature type="transmembrane region" description="Helical" evidence="10">
    <location>
        <begin position="236"/>
        <end position="259"/>
    </location>
</feature>
<dbReference type="EMBL" id="JANPWB010000016">
    <property type="protein sequence ID" value="KAJ1079831.1"/>
    <property type="molecule type" value="Genomic_DNA"/>
</dbReference>
<feature type="transmembrane region" description="Helical" evidence="10">
    <location>
        <begin position="196"/>
        <end position="224"/>
    </location>
</feature>
<keyword evidence="4 9" id="KW-0812">Transmembrane</keyword>
<evidence type="ECO:0000256" key="7">
    <source>
        <dbReference type="ARBA" id="ARBA00023136"/>
    </source>
</evidence>
<dbReference type="GO" id="GO:0005886">
    <property type="term" value="C:plasma membrane"/>
    <property type="evidence" value="ECO:0007669"/>
    <property type="project" value="UniProtKB-SubCell"/>
</dbReference>
<keyword evidence="13" id="KW-1185">Reference proteome</keyword>
<evidence type="ECO:0000256" key="6">
    <source>
        <dbReference type="ARBA" id="ARBA00022989"/>
    </source>
</evidence>
<evidence type="ECO:0000256" key="1">
    <source>
        <dbReference type="ARBA" id="ARBA00004651"/>
    </source>
</evidence>
<organism evidence="12 13">
    <name type="scientific">Pleurodeles waltl</name>
    <name type="common">Iberian ribbed newt</name>
    <dbReference type="NCBI Taxonomy" id="8319"/>
    <lineage>
        <taxon>Eukaryota</taxon>
        <taxon>Metazoa</taxon>
        <taxon>Chordata</taxon>
        <taxon>Craniata</taxon>
        <taxon>Vertebrata</taxon>
        <taxon>Euteleostomi</taxon>
        <taxon>Amphibia</taxon>
        <taxon>Batrachia</taxon>
        <taxon>Caudata</taxon>
        <taxon>Salamandroidea</taxon>
        <taxon>Salamandridae</taxon>
        <taxon>Pleurodelinae</taxon>
        <taxon>Pleurodeles</taxon>
    </lineage>
</organism>
<dbReference type="GO" id="GO:0004984">
    <property type="term" value="F:olfactory receptor activity"/>
    <property type="evidence" value="ECO:0007669"/>
    <property type="project" value="InterPro"/>
</dbReference>
<keyword evidence="8 9" id="KW-0807">Transducer</keyword>
<accession>A0AAV7KLF6</accession>
<dbReference type="PRINTS" id="PR00237">
    <property type="entry name" value="GPCRRHODOPSN"/>
</dbReference>
<keyword evidence="6 10" id="KW-1133">Transmembrane helix</keyword>
<dbReference type="AlphaFoldDB" id="A0AAV7KLF6"/>
<dbReference type="PRINTS" id="PR00245">
    <property type="entry name" value="OLFACTORYR"/>
</dbReference>